<feature type="compositionally biased region" description="Basic and acidic residues" evidence="5">
    <location>
        <begin position="103"/>
        <end position="115"/>
    </location>
</feature>
<keyword evidence="2" id="KW-0689">Ribosomal protein</keyword>
<reference evidence="8" key="1">
    <citation type="journal article" date="2014" name="Proc. Natl. Acad. Sci. U.S.A.">
        <title>Extensive sampling of basidiomycete genomes demonstrates inadequacy of the white-rot/brown-rot paradigm for wood decay fungi.</title>
        <authorList>
            <person name="Riley R."/>
            <person name="Salamov A.A."/>
            <person name="Brown D.W."/>
            <person name="Nagy L.G."/>
            <person name="Floudas D."/>
            <person name="Held B.W."/>
            <person name="Levasseur A."/>
            <person name="Lombard V."/>
            <person name="Morin E."/>
            <person name="Otillar R."/>
            <person name="Lindquist E.A."/>
            <person name="Sun H."/>
            <person name="LaButti K.M."/>
            <person name="Schmutz J."/>
            <person name="Jabbour D."/>
            <person name="Luo H."/>
            <person name="Baker S.E."/>
            <person name="Pisabarro A.G."/>
            <person name="Walton J.D."/>
            <person name="Blanchette R.A."/>
            <person name="Henrissat B."/>
            <person name="Martin F."/>
            <person name="Cullen D."/>
            <person name="Hibbett D.S."/>
            <person name="Grigoriev I.V."/>
        </authorList>
    </citation>
    <scope>NUCLEOTIDE SEQUENCE [LARGE SCALE GENOMIC DNA]</scope>
    <source>
        <strain evidence="8">PC15</strain>
    </source>
</reference>
<feature type="domain" description="Large ribosomal subunit protein uL30-like ferredoxin-like fold" evidence="6">
    <location>
        <begin position="43"/>
        <end position="93"/>
    </location>
</feature>
<proteinExistence type="inferred from homology"/>
<dbReference type="STRING" id="1137138.A0A067NMG9"/>
<dbReference type="Proteomes" id="UP000027073">
    <property type="component" value="Unassembled WGS sequence"/>
</dbReference>
<protein>
    <recommendedName>
        <fullName evidence="4">Large ribosomal subunit protein uL30m</fullName>
    </recommendedName>
</protein>
<feature type="region of interest" description="Disordered" evidence="5">
    <location>
        <begin position="16"/>
        <end position="42"/>
    </location>
</feature>
<dbReference type="InterPro" id="IPR036919">
    <property type="entry name" value="Ribo_uL30_ferredoxin-like_sf"/>
</dbReference>
<evidence type="ECO:0000256" key="5">
    <source>
        <dbReference type="SAM" id="MobiDB-lite"/>
    </source>
</evidence>
<dbReference type="AlphaFoldDB" id="A0A067NMG9"/>
<feature type="compositionally biased region" description="Low complexity" evidence="5">
    <location>
        <begin position="31"/>
        <end position="41"/>
    </location>
</feature>
<dbReference type="EMBL" id="KL198011">
    <property type="protein sequence ID" value="KDQ24786.1"/>
    <property type="molecule type" value="Genomic_DNA"/>
</dbReference>
<sequence>MQALAFKRLPQLRLAQSHASRSMSSAAQIEPPSTSSSPPTTHFKITLRRSAIGLGDRIKGTLVSLGIHRRHQTVYHPHGPEVAGKLLAVKELIDVENVPTELVKTKEQQTRDRRPPRGYQVVGNRRNEPLIA</sequence>
<dbReference type="OrthoDB" id="509901at2759"/>
<dbReference type="NCBIfam" id="TIGR01308">
    <property type="entry name" value="rpmD_bact"/>
    <property type="match status" value="1"/>
</dbReference>
<dbReference type="Pfam" id="PF00327">
    <property type="entry name" value="Ribosomal_L30"/>
    <property type="match status" value="1"/>
</dbReference>
<evidence type="ECO:0000256" key="1">
    <source>
        <dbReference type="ARBA" id="ARBA00007594"/>
    </source>
</evidence>
<dbReference type="GO" id="GO:0006412">
    <property type="term" value="P:translation"/>
    <property type="evidence" value="ECO:0007669"/>
    <property type="project" value="InterPro"/>
</dbReference>
<evidence type="ECO:0000313" key="7">
    <source>
        <dbReference type="EMBL" id="KDQ24786.1"/>
    </source>
</evidence>
<evidence type="ECO:0000259" key="6">
    <source>
        <dbReference type="Pfam" id="PF00327"/>
    </source>
</evidence>
<name>A0A067NMG9_PLEO1</name>
<dbReference type="VEuPathDB" id="FungiDB:PLEOSDRAFT_1047754"/>
<dbReference type="GO" id="GO:0005739">
    <property type="term" value="C:mitochondrion"/>
    <property type="evidence" value="ECO:0007669"/>
    <property type="project" value="TreeGrafter"/>
</dbReference>
<dbReference type="SUPFAM" id="SSF55129">
    <property type="entry name" value="Ribosomal protein L30p/L7e"/>
    <property type="match status" value="1"/>
</dbReference>
<evidence type="ECO:0000256" key="4">
    <source>
        <dbReference type="ARBA" id="ARBA00035281"/>
    </source>
</evidence>
<dbReference type="InterPro" id="IPR005996">
    <property type="entry name" value="Ribosomal_uL30_bac-type"/>
</dbReference>
<dbReference type="GO" id="GO:0003735">
    <property type="term" value="F:structural constituent of ribosome"/>
    <property type="evidence" value="ECO:0007669"/>
    <property type="project" value="InterPro"/>
</dbReference>
<dbReference type="GO" id="GO:0015934">
    <property type="term" value="C:large ribosomal subunit"/>
    <property type="evidence" value="ECO:0007669"/>
    <property type="project" value="InterPro"/>
</dbReference>
<gene>
    <name evidence="7" type="ORF">PLEOSDRAFT_1047754</name>
</gene>
<keyword evidence="3" id="KW-0687">Ribonucleoprotein</keyword>
<dbReference type="FunCoup" id="A0A067NMG9">
    <property type="interactions" value="238"/>
</dbReference>
<evidence type="ECO:0000313" key="8">
    <source>
        <dbReference type="Proteomes" id="UP000027073"/>
    </source>
</evidence>
<dbReference type="HOGENOM" id="CLU_131047_0_0_1"/>
<dbReference type="Gene3D" id="3.30.1390.20">
    <property type="entry name" value="Ribosomal protein L30, ferredoxin-like fold domain"/>
    <property type="match status" value="1"/>
</dbReference>
<feature type="region of interest" description="Disordered" evidence="5">
    <location>
        <begin position="103"/>
        <end position="132"/>
    </location>
</feature>
<dbReference type="PANTHER" id="PTHR15892">
    <property type="entry name" value="MITOCHONDRIAL RIBOSOMAL PROTEIN L30"/>
    <property type="match status" value="1"/>
</dbReference>
<evidence type="ECO:0000256" key="2">
    <source>
        <dbReference type="ARBA" id="ARBA00022980"/>
    </source>
</evidence>
<dbReference type="InterPro" id="IPR016082">
    <property type="entry name" value="Ribosomal_uL30_ferredoxin-like"/>
</dbReference>
<dbReference type="PANTHER" id="PTHR15892:SF2">
    <property type="entry name" value="LARGE RIBOSOMAL SUBUNIT PROTEIN UL30M"/>
    <property type="match status" value="1"/>
</dbReference>
<evidence type="ECO:0000256" key="3">
    <source>
        <dbReference type="ARBA" id="ARBA00023274"/>
    </source>
</evidence>
<organism evidence="7 8">
    <name type="scientific">Pleurotus ostreatus (strain PC15)</name>
    <name type="common">Oyster mushroom</name>
    <dbReference type="NCBI Taxonomy" id="1137138"/>
    <lineage>
        <taxon>Eukaryota</taxon>
        <taxon>Fungi</taxon>
        <taxon>Dikarya</taxon>
        <taxon>Basidiomycota</taxon>
        <taxon>Agaricomycotina</taxon>
        <taxon>Agaricomycetes</taxon>
        <taxon>Agaricomycetidae</taxon>
        <taxon>Agaricales</taxon>
        <taxon>Pleurotineae</taxon>
        <taxon>Pleurotaceae</taxon>
        <taxon>Pleurotus</taxon>
    </lineage>
</organism>
<comment type="similarity">
    <text evidence="1">Belongs to the universal ribosomal protein uL30 family.</text>
</comment>
<accession>A0A067NMG9</accession>
<dbReference type="InParanoid" id="A0A067NMG9"/>
<feature type="compositionally biased region" description="Polar residues" evidence="5">
    <location>
        <begin position="17"/>
        <end position="27"/>
    </location>
</feature>